<reference evidence="1 2" key="1">
    <citation type="submission" date="2014-04" db="EMBL/GenBank/DDBJ databases">
        <authorList>
            <consortium name="DOE Joint Genome Institute"/>
            <person name="Kuo A."/>
            <person name="Tarkka M."/>
            <person name="Buscot F."/>
            <person name="Kohler A."/>
            <person name="Nagy L.G."/>
            <person name="Floudas D."/>
            <person name="Copeland A."/>
            <person name="Barry K.W."/>
            <person name="Cichocki N."/>
            <person name="Veneault-Fourrey C."/>
            <person name="LaButti K."/>
            <person name="Lindquist E.A."/>
            <person name="Lipzen A."/>
            <person name="Lundell T."/>
            <person name="Morin E."/>
            <person name="Murat C."/>
            <person name="Sun H."/>
            <person name="Tunlid A."/>
            <person name="Henrissat B."/>
            <person name="Grigoriev I.V."/>
            <person name="Hibbett D.S."/>
            <person name="Martin F."/>
            <person name="Nordberg H.P."/>
            <person name="Cantor M.N."/>
            <person name="Hua S.X."/>
        </authorList>
    </citation>
    <scope>NUCLEOTIDE SEQUENCE [LARGE SCALE GENOMIC DNA]</scope>
    <source>
        <strain evidence="1 2">F 1598</strain>
    </source>
</reference>
<dbReference type="HOGENOM" id="CLU_983901_0_0_1"/>
<gene>
    <name evidence="1" type="ORF">PILCRDRAFT_137347</name>
</gene>
<reference evidence="2" key="2">
    <citation type="submission" date="2015-01" db="EMBL/GenBank/DDBJ databases">
        <title>Evolutionary Origins and Diversification of the Mycorrhizal Mutualists.</title>
        <authorList>
            <consortium name="DOE Joint Genome Institute"/>
            <consortium name="Mycorrhizal Genomics Consortium"/>
            <person name="Kohler A."/>
            <person name="Kuo A."/>
            <person name="Nagy L.G."/>
            <person name="Floudas D."/>
            <person name="Copeland A."/>
            <person name="Barry K.W."/>
            <person name="Cichocki N."/>
            <person name="Veneault-Fourrey C."/>
            <person name="LaButti K."/>
            <person name="Lindquist E.A."/>
            <person name="Lipzen A."/>
            <person name="Lundell T."/>
            <person name="Morin E."/>
            <person name="Murat C."/>
            <person name="Riley R."/>
            <person name="Ohm R."/>
            <person name="Sun H."/>
            <person name="Tunlid A."/>
            <person name="Henrissat B."/>
            <person name="Grigoriev I.V."/>
            <person name="Hibbett D.S."/>
            <person name="Martin F."/>
        </authorList>
    </citation>
    <scope>NUCLEOTIDE SEQUENCE [LARGE SCALE GENOMIC DNA]</scope>
    <source>
        <strain evidence="2">F 1598</strain>
    </source>
</reference>
<dbReference type="InParanoid" id="A0A0C3GMG3"/>
<dbReference type="OrthoDB" id="549788at2759"/>
<evidence type="ECO:0000313" key="2">
    <source>
        <dbReference type="Proteomes" id="UP000054166"/>
    </source>
</evidence>
<organism evidence="1 2">
    <name type="scientific">Piloderma croceum (strain F 1598)</name>
    <dbReference type="NCBI Taxonomy" id="765440"/>
    <lineage>
        <taxon>Eukaryota</taxon>
        <taxon>Fungi</taxon>
        <taxon>Dikarya</taxon>
        <taxon>Basidiomycota</taxon>
        <taxon>Agaricomycotina</taxon>
        <taxon>Agaricomycetes</taxon>
        <taxon>Agaricomycetidae</taxon>
        <taxon>Atheliales</taxon>
        <taxon>Atheliaceae</taxon>
        <taxon>Piloderma</taxon>
    </lineage>
</organism>
<dbReference type="EMBL" id="KN832971">
    <property type="protein sequence ID" value="KIM91696.1"/>
    <property type="molecule type" value="Genomic_DNA"/>
</dbReference>
<dbReference type="Proteomes" id="UP000054166">
    <property type="component" value="Unassembled WGS sequence"/>
</dbReference>
<dbReference type="AlphaFoldDB" id="A0A0C3GMG3"/>
<sequence length="283" mass="31069">MRDGLYDDTSLALAMTCWSYMSIARNNRSMAVILIDKLFGVTDSGPADVIDMTVRTVTVDTFGMNVTRTLLNNELLDQALINELDAFVPFAIAKRPFCVDFLAARVYGPVAKALKRQLNSGASRFTPHVFLLSARILCFIADASDYFTDMIKTGLLLDVAADGLIIEQDGPSDLWSRLLQPLGHTIGSTYSPVFSNTACHSNKHPEWKRDMHCCNPSCPKQGESGGISTQRCSRCKNIANEVTGDATSPNVKLSDALGPLLDIFVMIFGRRIASICIRPLPDR</sequence>
<name>A0A0C3GMG3_PILCF</name>
<proteinExistence type="predicted"/>
<accession>A0A0C3GMG3</accession>
<evidence type="ECO:0000313" key="1">
    <source>
        <dbReference type="EMBL" id="KIM91696.1"/>
    </source>
</evidence>
<keyword evidence="2" id="KW-1185">Reference proteome</keyword>
<protein>
    <submittedName>
        <fullName evidence="1">Uncharacterized protein</fullName>
    </submittedName>
</protein>